<reference evidence="1" key="2">
    <citation type="submission" date="2019-01" db="UniProtKB">
        <authorList>
            <consortium name="EnsemblPlants"/>
        </authorList>
    </citation>
    <scope>IDENTIFICATION</scope>
    <source>
        <strain evidence="1">cv. Heinz 1706</strain>
    </source>
</reference>
<evidence type="ECO:0000313" key="2">
    <source>
        <dbReference type="Proteomes" id="UP000004994"/>
    </source>
</evidence>
<evidence type="ECO:0000313" key="1">
    <source>
        <dbReference type="EnsemblPlants" id="Solyc01g090425.1.1"/>
    </source>
</evidence>
<protein>
    <submittedName>
        <fullName evidence="1">Uncharacterized protein</fullName>
    </submittedName>
</protein>
<dbReference type="EnsemblPlants" id="Solyc01g090425.1.1">
    <property type="protein sequence ID" value="Solyc01g090425.1.1"/>
    <property type="gene ID" value="Solyc01g090425.1"/>
</dbReference>
<proteinExistence type="predicted"/>
<dbReference type="AlphaFoldDB" id="A0A3Q7EKL4"/>
<keyword evidence="2" id="KW-1185">Reference proteome</keyword>
<accession>A0A3Q7EKL4</accession>
<name>A0A3Q7EKL4_SOLLC</name>
<dbReference type="Gramene" id="Solyc01g090425.1.1">
    <property type="protein sequence ID" value="Solyc01g090425.1.1"/>
    <property type="gene ID" value="Solyc01g090425.1"/>
</dbReference>
<dbReference type="Proteomes" id="UP000004994">
    <property type="component" value="Chromosome 1"/>
</dbReference>
<dbReference type="InParanoid" id="A0A3Q7EKL4"/>
<sequence length="99" mass="11098">MEKTSTAHKNNIRKISFASISVDAGLDIAAEKKYISTMTLDAQANLSPITKILGIISVIAGSRVVTFGGQSRPRRRRRKVERQWCKKSGCEDNLWESQF</sequence>
<organism evidence="1">
    <name type="scientific">Solanum lycopersicum</name>
    <name type="common">Tomato</name>
    <name type="synonym">Lycopersicon esculentum</name>
    <dbReference type="NCBI Taxonomy" id="4081"/>
    <lineage>
        <taxon>Eukaryota</taxon>
        <taxon>Viridiplantae</taxon>
        <taxon>Streptophyta</taxon>
        <taxon>Embryophyta</taxon>
        <taxon>Tracheophyta</taxon>
        <taxon>Spermatophyta</taxon>
        <taxon>Magnoliopsida</taxon>
        <taxon>eudicotyledons</taxon>
        <taxon>Gunneridae</taxon>
        <taxon>Pentapetalae</taxon>
        <taxon>asterids</taxon>
        <taxon>lamiids</taxon>
        <taxon>Solanales</taxon>
        <taxon>Solanaceae</taxon>
        <taxon>Solanoideae</taxon>
        <taxon>Solaneae</taxon>
        <taxon>Solanum</taxon>
        <taxon>Solanum subgen. Lycopersicon</taxon>
    </lineage>
</organism>
<reference evidence="1" key="1">
    <citation type="journal article" date="2012" name="Nature">
        <title>The tomato genome sequence provides insights into fleshy fruit evolution.</title>
        <authorList>
            <consortium name="Tomato Genome Consortium"/>
        </authorList>
    </citation>
    <scope>NUCLEOTIDE SEQUENCE [LARGE SCALE GENOMIC DNA]</scope>
    <source>
        <strain evidence="1">cv. Heinz 1706</strain>
    </source>
</reference>